<protein>
    <submittedName>
        <fullName evidence="2">Trinucleotide repeat-containing gene 6C protein</fullName>
    </submittedName>
</protein>
<proteinExistence type="predicted"/>
<sequence length="1834" mass="189688">MEPPASKTPEVPAVPTADAAPKRVEIQVPKPAEVPTVPMPPQILENSEPGLGCQMQNRLESRPQPAVAEAPPRSQEDLSHSGLADHYESPHWGQQPTYRSEANCSWDKVIVDRTGKEAGPAGAETEPASECAVDTDSASPCGSENSSMATGSAQGSFPGHTKRTGGSNGSSGALIQSTSNQSALGAGGANGNGNSARVWGVATGSSSGLAHCSISGGDGQMDNMIGDGRSQNCWGASNSNAGINLNLNPNANPAAWPVLGHEANVATGNPSSICSPVSAIGQNLGNQNGNPTGTLGAWGNLLPQESTEPQTSTSQNVSFSVQPQNLNSDGPNNTNPMNSSPNPINAVQTNGLPNWGMAVGMGAIIPPHLQGLPGANGSSASQVSGAGGEGISSSVWGLSPGNPTTGNSNSGFSQGNGDTVNSALSAKQNGSTSAVQKEGNGGSAWDSGPPAGPGILAWGRGSGNSGVGHIPSGAWGHPSRSTSNGVNGEWGKPPNQHSSNDISGKGPAGWDSASISGQSPTLPPSGEQVTSWAKAASSGTTTSEGSSDGSGHHHEGSAGREGTAEGRRREKGGADQGHIQLPRNDLDPRVLSNTGWGQTPVKQNTAWEFEESPRSERKNDNGTEAWGCAATPPSHSGGKSDGSVTNSANTSSVSGWASSPPAAAPAHAGWGDGSSRAPHGPGVWGDSMGSAAVTNAAAAKGGHAWSGTASQEDKSPTWGEPQKPKSQNWGDGQKSNPAWSAGAGDWADSASVLGHLGDGKKNGSGWDADTSRSGSGWSDAPRTGTSGWGSGTNAKVNPGTSWGESLKTGPQQNWTNKPQDSNASNWGGAASVKQTGTGWIGGPVAVKQKDSGEATGWEEPSPPSIRRKMEIDDGTSAWGDPSNYNNKTVNMWDRNNPVIQSSTTPTTPTTTTTTTSNSTSVVETPPAHQASTQLSRPPLLGSVSSGWGEMPNVHSKAETSWGEPSSPSTLVDNGTAAWGKPPSSGSGWGEHPAEPAVTFGRASAPAATPALCKPASKSMQEGWGSGGDEVSLSTSQWEDEEGDVWTNTASQDSTSSCSSWGNAPKKGLQKGMKTSGKQDEAWILTRLIKQLTDMGFPREPAEEALKSNSMNLDQAMSALLEKKVDMDKRGLGVTDYNGMVTKPLSCRPPISKESSVDRPTFLDKDGGLVEEPTPSPFLPSPSLKLPISSSALPGQTLGGLASGLGMPNLNSSRQIPSGSLGMFGNSGAAQARTMPPPPPPPPAQPLNSSQPGLRAQVPQFLSPQVQAQLLQFAAKNIGLNPALLTSPINPQHMTMLNQLYQLQLAYQRLQIQQQMLQAQRNVSGPMRQQEQQVARTITNLQQQIQQHQRQLAQALLAKQPPPPPPPHLSLHPPAGKAAADSFPPHPPAPGLPDLHTKEQQSSPNTFAPYPLAGLNPNTNVNSMDITGGLSVKDPSPSQSRLPQWTHPNSMENLSSAAPPLDQNPGKHGAIPGGLSIGPPSKSSIDDSYSRYELIQNNESPASPPVAVPHSWSRAKSDGEKVSNGSSINWPPEFHPGVPWKGLQNIDPENDPDVTPGSVPTGPTINTTIQDVNRYLLKSGGKLSDMKSTWSSGPASHTQASLSHELWKVPRNTTAPTRPPPGLTNPKPSSTWGASPLGWASSYSSGSTWSTDASGRTSSWLVLRNLTPQIDGSTLRTLCLQHGPLITFHLNLTQGNAVVRYSSKEEAAKAQKSLHMCVLGNTTILAEFAGEDEVNRFLAQGQALPPTSSWQSSAGTTQTRLGASGGAHGLVRGDAGHWSAPCLGGKGSSDLLWGGVPQYSSSLWGPPSTDDGRVIGSPTPLNTLLPGDLLSGESI</sequence>
<gene>
    <name evidence="2" type="primary">TNRC6C</name>
</gene>
<accession>A0AC54ZCN6</accession>
<keyword evidence="1" id="KW-1185">Reference proteome</keyword>
<organism evidence="1 2">
    <name type="scientific">Orycteropus afer afer</name>
    <dbReference type="NCBI Taxonomy" id="1230840"/>
    <lineage>
        <taxon>Eukaryota</taxon>
        <taxon>Metazoa</taxon>
        <taxon>Chordata</taxon>
        <taxon>Craniata</taxon>
        <taxon>Vertebrata</taxon>
        <taxon>Euteleostomi</taxon>
        <taxon>Mammalia</taxon>
        <taxon>Eutheria</taxon>
        <taxon>Afrotheria</taxon>
        <taxon>Tubulidentata</taxon>
        <taxon>Orycteropodidae</taxon>
        <taxon>Orycteropus</taxon>
    </lineage>
</organism>
<evidence type="ECO:0000313" key="2">
    <source>
        <dbReference type="RefSeq" id="XP_042639497.1"/>
    </source>
</evidence>
<evidence type="ECO:0000313" key="1">
    <source>
        <dbReference type="Proteomes" id="UP000694850"/>
    </source>
</evidence>
<dbReference type="RefSeq" id="XP_042639497.1">
    <property type="nucleotide sequence ID" value="XM_042783563.1"/>
</dbReference>
<reference evidence="2" key="1">
    <citation type="submission" date="2025-08" db="UniProtKB">
        <authorList>
            <consortium name="RefSeq"/>
        </authorList>
    </citation>
    <scope>IDENTIFICATION</scope>
</reference>
<name>A0AC54ZCN6_ORYAF</name>
<dbReference type="Proteomes" id="UP000694850">
    <property type="component" value="Unplaced"/>
</dbReference>